<gene>
    <name evidence="2" type="ordered locus">Nmag_0673</name>
</gene>
<keyword evidence="1" id="KW-1133">Transmembrane helix</keyword>
<evidence type="ECO:0000313" key="2">
    <source>
        <dbReference type="EMBL" id="ADD04258.1"/>
    </source>
</evidence>
<reference evidence="3" key="1">
    <citation type="submission" date="2010-02" db="EMBL/GenBank/DDBJ databases">
        <title>Complete sequence of chromosome of Natrialba magadii ATCC 43099.</title>
        <authorList>
            <consortium name="US DOE Joint Genome Institute"/>
            <person name="Lucas S."/>
            <person name="Copeland A."/>
            <person name="Lapidus A."/>
            <person name="Cheng J.-F."/>
            <person name="Bruce D."/>
            <person name="Goodwin L."/>
            <person name="Pitluck S."/>
            <person name="Davenport K."/>
            <person name="Saunders E."/>
            <person name="Detter J.C."/>
            <person name="Han C."/>
            <person name="Tapia R."/>
            <person name="Land M."/>
            <person name="Hauser L."/>
            <person name="Kyrpides N."/>
            <person name="Mikhailova N."/>
            <person name="De Castro R.E."/>
            <person name="Maupin-Furlow J.A."/>
            <person name="Woyke T."/>
        </authorList>
    </citation>
    <scope>NUCLEOTIDE SEQUENCE [LARGE SCALE GENOMIC DNA]</scope>
    <source>
        <strain evidence="3">ATCC 43099 / DSM 3394 / CCM 3739 / CIP 104546 / IAM 13178 / JCM 8861 / NBRC 102185 / NCIMB 2190 / MS3</strain>
    </source>
</reference>
<reference evidence="2 3" key="2">
    <citation type="journal article" date="2012" name="BMC Genomics">
        <title>A comparative genomics perspective on the genetic content of the alkaliphilic haloarchaeon Natrialba magadii ATCC 43099T.</title>
        <authorList>
            <person name="Siddaramappa S."/>
            <person name="Challacombe J.F."/>
            <person name="Decastro R.E."/>
            <person name="Pfeiffer F."/>
            <person name="Sastre D.E."/>
            <person name="Gimenez M.I."/>
            <person name="Paggi R.A."/>
            <person name="Detter J.C."/>
            <person name="Davenport K.W."/>
            <person name="Goodwin L.A."/>
            <person name="Kyrpides N."/>
            <person name="Tapia R."/>
            <person name="Pitluck S."/>
            <person name="Lucas S."/>
            <person name="Woyke T."/>
            <person name="Maupin-Furlow J.A."/>
        </authorList>
    </citation>
    <scope>NUCLEOTIDE SEQUENCE [LARGE SCALE GENOMIC DNA]</scope>
    <source>
        <strain evidence="3">ATCC 43099 / DSM 3394 / CCM 3739 / CIP 104546 / IAM 13178 / JCM 8861 / NBRC 102185 / NCIMB 2190 / MS3</strain>
    </source>
</reference>
<dbReference type="STRING" id="547559.Nmag_0673"/>
<evidence type="ECO:0000256" key="1">
    <source>
        <dbReference type="SAM" id="Phobius"/>
    </source>
</evidence>
<dbReference type="eggNOG" id="arCOG06368">
    <property type="taxonomic scope" value="Archaea"/>
</dbReference>
<organism evidence="2 3">
    <name type="scientific">Natrialba magadii (strain ATCC 43099 / DSM 3394 / CCM 3739 / CIP 104546 / IAM 13178 / JCM 8861 / NBRC 102185 / NCIMB 2190 / MS3)</name>
    <name type="common">Natronobacterium magadii</name>
    <dbReference type="NCBI Taxonomy" id="547559"/>
    <lineage>
        <taxon>Archaea</taxon>
        <taxon>Methanobacteriati</taxon>
        <taxon>Methanobacteriota</taxon>
        <taxon>Stenosarchaea group</taxon>
        <taxon>Halobacteria</taxon>
        <taxon>Halobacteriales</taxon>
        <taxon>Natrialbaceae</taxon>
        <taxon>Natrialba</taxon>
    </lineage>
</organism>
<name>D3SZC4_NATMM</name>
<dbReference type="KEGG" id="nmg:Nmag_0673"/>
<dbReference type="AlphaFoldDB" id="D3SZC4"/>
<sequence length="277" mass="29895">MYYYADIYMERKNRKGGKFTVRQFFGSGMSTRTQRGGGGGIVGAIRADLDQLHGAWMELVFPRQRGRGHSVMGKWRPETLPQKIAYYAWSAFGTLGLLILYPLTVIGFATRYYAAKLDSTRTRLGIVGVTAIALLVWGTLTVIAHLQLPVEETIAIGAASAVATISTALAAGTSKVGGRPVSVLFAYPFAMTALFLPPVVAALVTPSLEGVVLEPSYDFAAWALDNVLHVGGLNEFLRANYELEGAAYAAMWVGISFPLGWFLGIVVALANLVRPSE</sequence>
<protein>
    <submittedName>
        <fullName evidence="2">Uncharacterized protein</fullName>
    </submittedName>
</protein>
<feature type="transmembrane region" description="Helical" evidence="1">
    <location>
        <begin position="154"/>
        <end position="172"/>
    </location>
</feature>
<feature type="transmembrane region" description="Helical" evidence="1">
    <location>
        <begin position="246"/>
        <end position="273"/>
    </location>
</feature>
<feature type="transmembrane region" description="Helical" evidence="1">
    <location>
        <begin position="184"/>
        <end position="204"/>
    </location>
</feature>
<proteinExistence type="predicted"/>
<feature type="transmembrane region" description="Helical" evidence="1">
    <location>
        <begin position="124"/>
        <end position="148"/>
    </location>
</feature>
<dbReference type="Proteomes" id="UP000001879">
    <property type="component" value="Chromosome"/>
</dbReference>
<evidence type="ECO:0000313" key="3">
    <source>
        <dbReference type="Proteomes" id="UP000001879"/>
    </source>
</evidence>
<keyword evidence="1" id="KW-0472">Membrane</keyword>
<keyword evidence="1" id="KW-0812">Transmembrane</keyword>
<keyword evidence="3" id="KW-1185">Reference proteome</keyword>
<accession>D3SZC4</accession>
<dbReference type="PaxDb" id="547559-Nmag_0673"/>
<dbReference type="HOGENOM" id="CLU_1118238_0_0_2"/>
<dbReference type="EMBL" id="CP001932">
    <property type="protein sequence ID" value="ADD04258.1"/>
    <property type="molecule type" value="Genomic_DNA"/>
</dbReference>
<feature type="transmembrane region" description="Helical" evidence="1">
    <location>
        <begin position="84"/>
        <end position="103"/>
    </location>
</feature>